<name>A0ABQ2NBM1_9ACTN</name>
<evidence type="ECO:0000313" key="2">
    <source>
        <dbReference type="Proteomes" id="UP000655410"/>
    </source>
</evidence>
<evidence type="ECO:0000313" key="1">
    <source>
        <dbReference type="EMBL" id="GGO89884.1"/>
    </source>
</evidence>
<accession>A0ABQ2NBM1</accession>
<dbReference type="RefSeq" id="WP_188783908.1">
    <property type="nucleotide sequence ID" value="NZ_BMNI01000004.1"/>
</dbReference>
<gene>
    <name evidence="1" type="ORF">GCM10011584_20410</name>
</gene>
<dbReference type="PANTHER" id="PTHR38479">
    <property type="entry name" value="LMO0824 PROTEIN"/>
    <property type="match status" value="1"/>
</dbReference>
<comment type="caution">
    <text evidence="1">The sequence shown here is derived from an EMBL/GenBank/DDBJ whole genome shotgun (WGS) entry which is preliminary data.</text>
</comment>
<organism evidence="1 2">
    <name type="scientific">Nocardioides phosphati</name>
    <dbReference type="NCBI Taxonomy" id="1867775"/>
    <lineage>
        <taxon>Bacteria</taxon>
        <taxon>Bacillati</taxon>
        <taxon>Actinomycetota</taxon>
        <taxon>Actinomycetes</taxon>
        <taxon>Propionibacteriales</taxon>
        <taxon>Nocardioidaceae</taxon>
        <taxon>Nocardioides</taxon>
    </lineage>
</organism>
<proteinExistence type="predicted"/>
<dbReference type="Pfam" id="PF06224">
    <property type="entry name" value="AlkZ-like"/>
    <property type="match status" value="1"/>
</dbReference>
<keyword evidence="2" id="KW-1185">Reference proteome</keyword>
<sequence>MRASLAPWRLGPQRLVGAPLGSSAEVVGHLGAVQSQLHDMSLWAVGRRCDATQAEVAAAFEGGGFVRTHVLRPTWHHVLATDLRDLIEVTGPRVRQAMESNNRRDALPREAIERWAALAVSVIREEGPLTRPEVEARLEGEGFARVGNGMAHVMIEAELTGEIHSGPPRGKQQTYVAAALPPSRRTPDERLAWLARMYAQGHGPITARDLAWWSCLTLGQAREAIRLAELAPLTLGGADLWAAEPVEEAEVPAALLLANFDEFISYARSADDYAGIDGDVGSFLRATGLLFVDGGLAGSWTRQVGRQSARVTVTPGRPLDARLLRAVEAEAERYARFLGVPVELALA</sequence>
<dbReference type="PANTHER" id="PTHR38479:SF2">
    <property type="entry name" value="WINGED HELIX DNA-BINDING DOMAIN-CONTAINING PROTEIN"/>
    <property type="match status" value="1"/>
</dbReference>
<dbReference type="InterPro" id="IPR009351">
    <property type="entry name" value="AlkZ-like"/>
</dbReference>
<reference evidence="2" key="1">
    <citation type="journal article" date="2019" name="Int. J. Syst. Evol. Microbiol.">
        <title>The Global Catalogue of Microorganisms (GCM) 10K type strain sequencing project: providing services to taxonomists for standard genome sequencing and annotation.</title>
        <authorList>
            <consortium name="The Broad Institute Genomics Platform"/>
            <consortium name="The Broad Institute Genome Sequencing Center for Infectious Disease"/>
            <person name="Wu L."/>
            <person name="Ma J."/>
        </authorList>
    </citation>
    <scope>NUCLEOTIDE SEQUENCE [LARGE SCALE GENOMIC DNA]</scope>
    <source>
        <strain evidence="2">CGMCC 4.7371</strain>
    </source>
</reference>
<protein>
    <recommendedName>
        <fullName evidence="3">Winged helix DNA-binding domain-containing protein</fullName>
    </recommendedName>
</protein>
<dbReference type="Proteomes" id="UP000655410">
    <property type="component" value="Unassembled WGS sequence"/>
</dbReference>
<evidence type="ECO:0008006" key="3">
    <source>
        <dbReference type="Google" id="ProtNLM"/>
    </source>
</evidence>
<dbReference type="EMBL" id="BMNI01000004">
    <property type="protein sequence ID" value="GGO89884.1"/>
    <property type="molecule type" value="Genomic_DNA"/>
</dbReference>